<dbReference type="RefSeq" id="WP_400188912.1">
    <property type="nucleotide sequence ID" value="NZ_JBGORX010000013.1"/>
</dbReference>
<evidence type="ECO:0000256" key="1">
    <source>
        <dbReference type="SAM" id="Phobius"/>
    </source>
</evidence>
<reference evidence="2 3" key="1">
    <citation type="submission" date="2024-08" db="EMBL/GenBank/DDBJ databases">
        <title>Draft Genome Sequence of Legionella lytica strain DSB2004, Isolated From a Fire Sprinkler System.</title>
        <authorList>
            <person name="Everhart A.D."/>
            <person name="Kidane D.T."/>
            <person name="Farone A.L."/>
            <person name="Farone M.B."/>
        </authorList>
    </citation>
    <scope>NUCLEOTIDE SEQUENCE [LARGE SCALE GENOMIC DNA]</scope>
    <source>
        <strain evidence="2 3">DSB2004</strain>
    </source>
</reference>
<dbReference type="Proteomes" id="UP001615550">
    <property type="component" value="Unassembled WGS sequence"/>
</dbReference>
<name>A0ABW8DBM8_9GAMM</name>
<feature type="transmembrane region" description="Helical" evidence="1">
    <location>
        <begin position="88"/>
        <end position="110"/>
    </location>
</feature>
<organism evidence="2 3">
    <name type="scientific">Legionella lytica</name>
    <dbReference type="NCBI Taxonomy" id="96232"/>
    <lineage>
        <taxon>Bacteria</taxon>
        <taxon>Pseudomonadati</taxon>
        <taxon>Pseudomonadota</taxon>
        <taxon>Gammaproteobacteria</taxon>
        <taxon>Legionellales</taxon>
        <taxon>Legionellaceae</taxon>
        <taxon>Legionella</taxon>
    </lineage>
</organism>
<keyword evidence="1" id="KW-0812">Transmembrane</keyword>
<keyword evidence="1" id="KW-0472">Membrane</keyword>
<sequence>MDYALQVTDKDINELQQQIDEKKKIQEYERLKQELHDITFKAQHTLTEFDGGMKQVDTEQALKTKRSQPTFSELMINRIIKMCNVRPIIGNLIALGLCVVGLVFLTNFLIDPELKSLKSGLTYFIEFAAGVQVLKSASRSIVLPLVTTAIGAMISQQLGMHHLLNHPAAFFQTMMVVGLIGISISVFSID</sequence>
<feature type="transmembrane region" description="Helical" evidence="1">
    <location>
        <begin position="170"/>
        <end position="189"/>
    </location>
</feature>
<proteinExistence type="predicted"/>
<keyword evidence="3" id="KW-1185">Reference proteome</keyword>
<protein>
    <submittedName>
        <fullName evidence="2">Uncharacterized protein</fullName>
    </submittedName>
</protein>
<accession>A0ABW8DBM8</accession>
<keyword evidence="1" id="KW-1133">Transmembrane helix</keyword>
<evidence type="ECO:0000313" key="2">
    <source>
        <dbReference type="EMBL" id="MFJ1270125.1"/>
    </source>
</evidence>
<dbReference type="EMBL" id="JBGORX010000013">
    <property type="protein sequence ID" value="MFJ1270125.1"/>
    <property type="molecule type" value="Genomic_DNA"/>
</dbReference>
<gene>
    <name evidence="2" type="ORF">ACD661_16325</name>
</gene>
<comment type="caution">
    <text evidence="2">The sequence shown here is derived from an EMBL/GenBank/DDBJ whole genome shotgun (WGS) entry which is preliminary data.</text>
</comment>
<evidence type="ECO:0000313" key="3">
    <source>
        <dbReference type="Proteomes" id="UP001615550"/>
    </source>
</evidence>